<dbReference type="InterPro" id="IPR010971">
    <property type="entry name" value="UbiH/COQ6"/>
</dbReference>
<dbReference type="SUPFAM" id="SSF51905">
    <property type="entry name" value="FAD/NAD(P)-binding domain"/>
    <property type="match status" value="1"/>
</dbReference>
<evidence type="ECO:0000313" key="9">
    <source>
        <dbReference type="EMBL" id="SJM95136.1"/>
    </source>
</evidence>
<evidence type="ECO:0000256" key="3">
    <source>
        <dbReference type="ARBA" id="ARBA00005349"/>
    </source>
</evidence>
<organism evidence="9 10">
    <name type="scientific">Crenothrix polyspora</name>
    <dbReference type="NCBI Taxonomy" id="360316"/>
    <lineage>
        <taxon>Bacteria</taxon>
        <taxon>Pseudomonadati</taxon>
        <taxon>Pseudomonadota</taxon>
        <taxon>Gammaproteobacteria</taxon>
        <taxon>Methylococcales</taxon>
        <taxon>Crenotrichaceae</taxon>
        <taxon>Crenothrix</taxon>
    </lineage>
</organism>
<keyword evidence="10" id="KW-1185">Reference proteome</keyword>
<dbReference type="PANTHER" id="PTHR43876">
    <property type="entry name" value="UBIQUINONE BIOSYNTHESIS MONOOXYGENASE COQ6, MITOCHONDRIAL"/>
    <property type="match status" value="1"/>
</dbReference>
<proteinExistence type="inferred from homology"/>
<dbReference type="InterPro" id="IPR002938">
    <property type="entry name" value="FAD-bd"/>
</dbReference>
<feature type="domain" description="FAD-binding" evidence="8">
    <location>
        <begin position="6"/>
        <end position="199"/>
    </location>
</feature>
<dbReference type="NCBIfam" id="TIGR01988">
    <property type="entry name" value="Ubi-OHases"/>
    <property type="match status" value="1"/>
</dbReference>
<dbReference type="GO" id="GO:0071949">
    <property type="term" value="F:FAD binding"/>
    <property type="evidence" value="ECO:0007669"/>
    <property type="project" value="InterPro"/>
</dbReference>
<reference evidence="10" key="1">
    <citation type="submission" date="2017-02" db="EMBL/GenBank/DDBJ databases">
        <authorList>
            <person name="Daims H."/>
        </authorList>
    </citation>
    <scope>NUCLEOTIDE SEQUENCE [LARGE SCALE GENOMIC DNA]</scope>
</reference>
<gene>
    <name evidence="9" type="ORF">CRENPOLYSF2_4620001</name>
</gene>
<accession>A0A1R4HFW2</accession>
<dbReference type="Gene3D" id="3.50.50.60">
    <property type="entry name" value="FAD/NAD(P)-binding domain"/>
    <property type="match status" value="2"/>
</dbReference>
<evidence type="ECO:0000256" key="1">
    <source>
        <dbReference type="ARBA" id="ARBA00001974"/>
    </source>
</evidence>
<keyword evidence="5" id="KW-0274">FAD</keyword>
<evidence type="ECO:0000259" key="8">
    <source>
        <dbReference type="Pfam" id="PF01494"/>
    </source>
</evidence>
<evidence type="ECO:0000256" key="2">
    <source>
        <dbReference type="ARBA" id="ARBA00004749"/>
    </source>
</evidence>
<dbReference type="InterPro" id="IPR018168">
    <property type="entry name" value="Ubi_Hdrlase_CS"/>
</dbReference>
<keyword evidence="6" id="KW-0560">Oxidoreductase</keyword>
<name>A0A1R4HFW2_9GAMM</name>
<protein>
    <submittedName>
        <fullName evidence="9">2-polyprenyl-6-methoxyphenol 4-hydroxylase</fullName>
    </submittedName>
</protein>
<evidence type="ECO:0000256" key="4">
    <source>
        <dbReference type="ARBA" id="ARBA00022630"/>
    </source>
</evidence>
<comment type="pathway">
    <text evidence="2">Cofactor biosynthesis; ubiquinone biosynthesis.</text>
</comment>
<keyword evidence="4" id="KW-0285">Flavoprotein</keyword>
<evidence type="ECO:0000313" key="10">
    <source>
        <dbReference type="Proteomes" id="UP000195442"/>
    </source>
</evidence>
<dbReference type="InterPro" id="IPR036188">
    <property type="entry name" value="FAD/NAD-bd_sf"/>
</dbReference>
<dbReference type="PRINTS" id="PR00420">
    <property type="entry name" value="RNGMNOXGNASE"/>
</dbReference>
<dbReference type="GO" id="GO:0006744">
    <property type="term" value="P:ubiquinone biosynthetic process"/>
    <property type="evidence" value="ECO:0007669"/>
    <property type="project" value="UniProtKB-UniPathway"/>
</dbReference>
<comment type="cofactor">
    <cofactor evidence="1">
        <name>FAD</name>
        <dbReference type="ChEBI" id="CHEBI:57692"/>
    </cofactor>
</comment>
<dbReference type="UniPathway" id="UPA00232"/>
<dbReference type="InterPro" id="IPR051205">
    <property type="entry name" value="UbiH/COQ6_monooxygenase"/>
</dbReference>
<evidence type="ECO:0000256" key="6">
    <source>
        <dbReference type="ARBA" id="ARBA00023002"/>
    </source>
</evidence>
<dbReference type="PROSITE" id="PS01304">
    <property type="entry name" value="UBIH"/>
    <property type="match status" value="1"/>
</dbReference>
<sequence length="258" mass="28114">MNVSLKRNAESLNTSSKLLVGADGGNSSVRKLLDIDQHITAYGQTALISTVKSSLPNRNTAYERFTSSGPLALLPIGDYHSAVVWTQSPENAEALMCGSEADFLAELQLCFGFKLGELSLVTPRYSFPLSLIRAKSMIADRAVIIGNAVHQLHPVAGQGFNLGIRDVIELADRLSAQHAQHKDIGAGDFLHAYATARQRDHDRTIAFTDNLIRIFSNDWLAIAAARNVSLTLLDHLPFAKSLLTRHAMGFAQTLPSKH</sequence>
<dbReference type="Pfam" id="PF01494">
    <property type="entry name" value="FAD_binding_3"/>
    <property type="match status" value="1"/>
</dbReference>
<dbReference type="PANTHER" id="PTHR43876:SF8">
    <property type="entry name" value="2-OCTAPRENYL-6-METHOXYPHENOL HYDROXYLASE"/>
    <property type="match status" value="1"/>
</dbReference>
<comment type="similarity">
    <text evidence="3">Belongs to the UbiH/COQ6 family.</text>
</comment>
<evidence type="ECO:0000256" key="5">
    <source>
        <dbReference type="ARBA" id="ARBA00022827"/>
    </source>
</evidence>
<keyword evidence="7" id="KW-0503">Monooxygenase</keyword>
<dbReference type="Proteomes" id="UP000195442">
    <property type="component" value="Unassembled WGS sequence"/>
</dbReference>
<dbReference type="GO" id="GO:0008681">
    <property type="term" value="F:2-octaprenyl-6-methoxyphenol hydroxylase activity"/>
    <property type="evidence" value="ECO:0007669"/>
    <property type="project" value="TreeGrafter"/>
</dbReference>
<dbReference type="AlphaFoldDB" id="A0A1R4HFW2"/>
<evidence type="ECO:0000256" key="7">
    <source>
        <dbReference type="ARBA" id="ARBA00023033"/>
    </source>
</evidence>
<dbReference type="EMBL" id="FUKJ01000404">
    <property type="protein sequence ID" value="SJM95136.1"/>
    <property type="molecule type" value="Genomic_DNA"/>
</dbReference>